<dbReference type="Proteomes" id="UP000823388">
    <property type="component" value="Chromosome 2K"/>
</dbReference>
<dbReference type="InterPro" id="IPR036047">
    <property type="entry name" value="F-box-like_dom_sf"/>
</dbReference>
<accession>A0A8T0W4T0</accession>
<evidence type="ECO:0000259" key="1">
    <source>
        <dbReference type="Pfam" id="PF00646"/>
    </source>
</evidence>
<proteinExistence type="predicted"/>
<evidence type="ECO:0000313" key="3">
    <source>
        <dbReference type="Proteomes" id="UP000823388"/>
    </source>
</evidence>
<dbReference type="Pfam" id="PF00646">
    <property type="entry name" value="F-box"/>
    <property type="match status" value="1"/>
</dbReference>
<name>A0A8T0W4T0_PANVG</name>
<reference evidence="2" key="1">
    <citation type="submission" date="2020-05" db="EMBL/GenBank/DDBJ databases">
        <title>WGS assembly of Panicum virgatum.</title>
        <authorList>
            <person name="Lovell J.T."/>
            <person name="Jenkins J."/>
            <person name="Shu S."/>
            <person name="Juenger T.E."/>
            <person name="Schmutz J."/>
        </authorList>
    </citation>
    <scope>NUCLEOTIDE SEQUENCE</scope>
    <source>
        <strain evidence="2">AP13</strain>
    </source>
</reference>
<gene>
    <name evidence="2" type="ORF">PVAP13_2KG023800</name>
</gene>
<feature type="domain" description="F-box" evidence="1">
    <location>
        <begin position="32"/>
        <end position="74"/>
    </location>
</feature>
<dbReference type="SUPFAM" id="SSF81383">
    <property type="entry name" value="F-box domain"/>
    <property type="match status" value="1"/>
</dbReference>
<comment type="caution">
    <text evidence="2">The sequence shown here is derived from an EMBL/GenBank/DDBJ whole genome shotgun (WGS) entry which is preliminary data.</text>
</comment>
<keyword evidence="3" id="KW-1185">Reference proteome</keyword>
<dbReference type="InterPro" id="IPR001810">
    <property type="entry name" value="F-box_dom"/>
</dbReference>
<organism evidence="2 3">
    <name type="scientific">Panicum virgatum</name>
    <name type="common">Blackwell switchgrass</name>
    <dbReference type="NCBI Taxonomy" id="38727"/>
    <lineage>
        <taxon>Eukaryota</taxon>
        <taxon>Viridiplantae</taxon>
        <taxon>Streptophyta</taxon>
        <taxon>Embryophyta</taxon>
        <taxon>Tracheophyta</taxon>
        <taxon>Spermatophyta</taxon>
        <taxon>Magnoliopsida</taxon>
        <taxon>Liliopsida</taxon>
        <taxon>Poales</taxon>
        <taxon>Poaceae</taxon>
        <taxon>PACMAD clade</taxon>
        <taxon>Panicoideae</taxon>
        <taxon>Panicodae</taxon>
        <taxon>Paniceae</taxon>
        <taxon>Panicinae</taxon>
        <taxon>Panicum</taxon>
        <taxon>Panicum sect. Hiantes</taxon>
    </lineage>
</organism>
<sequence>MVALARSSDPPVTTQTLADHDHAMAAPPPPPELNDDVIPEILLRLPPDEPASLFRPSLACKPWRRVLSDPAFLRRYRSFHRAPPLLGFFDGNKSPDFCPVAAASPFSMPAFDCILQYVLDCRHGRVLFQLTEDLLVWDPITGRREDVPEQELDILLENAVVLCAAAGCDHRDCHGGPFLVVGVGLATDDDDDMHDSSVQASVYSSQVGAWQPSVYLQLEVDFDAQYPWDRLILRSSGAVVGDEVYFLLSPDAGNKILKYNLGRHCLSTIDLPANVDCWGVALMPAGDGLLGLASSTWDSSLYLWSRLKMLNAEGVAGWVQLRVIEMRAVLPVTITDCKVRVIGYAEGVNVVFVGTCVGTFTINLESGLARKVSPTVYGPVLPFMSFYTPDYACRKLPLPVETN</sequence>
<dbReference type="EMBL" id="CM029039">
    <property type="protein sequence ID" value="KAG2639663.1"/>
    <property type="molecule type" value="Genomic_DNA"/>
</dbReference>
<protein>
    <recommendedName>
        <fullName evidence="1">F-box domain-containing protein</fullName>
    </recommendedName>
</protein>
<evidence type="ECO:0000313" key="2">
    <source>
        <dbReference type="EMBL" id="KAG2639663.1"/>
    </source>
</evidence>
<dbReference type="AlphaFoldDB" id="A0A8T0W4T0"/>
<dbReference type="PANTHER" id="PTHR32133:SF408">
    <property type="entry name" value="OS07G0120400 PROTEIN"/>
    <property type="match status" value="1"/>
</dbReference>
<dbReference type="PANTHER" id="PTHR32133">
    <property type="entry name" value="OS07G0120400 PROTEIN"/>
    <property type="match status" value="1"/>
</dbReference>